<reference evidence="3" key="1">
    <citation type="submission" date="2021-04" db="EMBL/GenBank/DDBJ databases">
        <authorList>
            <person name="Yoon J."/>
        </authorList>
    </citation>
    <scope>NUCLEOTIDE SEQUENCE</scope>
    <source>
        <strain evidence="3">KMU-90</strain>
    </source>
</reference>
<sequence length="125" mass="13598">MRGSPGVNVLIVESDAALAGLWSGHLERMRCAVDIASTSEEACDRIRERRYNVIVLDLDLHDGGALSVADWAELYEPAARVIFVTNTTFFSDGSIFQFFNNACAFLPSATDPADLAQMVNHYGAA</sequence>
<name>A0A8J7WC56_9RHOB</name>
<dbReference type="Proteomes" id="UP000681356">
    <property type="component" value="Unassembled WGS sequence"/>
</dbReference>
<dbReference type="SUPFAM" id="SSF52172">
    <property type="entry name" value="CheY-like"/>
    <property type="match status" value="1"/>
</dbReference>
<dbReference type="EMBL" id="JAGTUU010000004">
    <property type="protein sequence ID" value="MBS0124822.1"/>
    <property type="molecule type" value="Genomic_DNA"/>
</dbReference>
<dbReference type="Pfam" id="PF00072">
    <property type="entry name" value="Response_reg"/>
    <property type="match status" value="1"/>
</dbReference>
<feature type="domain" description="Response regulatory" evidence="2">
    <location>
        <begin position="8"/>
        <end position="123"/>
    </location>
</feature>
<evidence type="ECO:0000259" key="2">
    <source>
        <dbReference type="PROSITE" id="PS50110"/>
    </source>
</evidence>
<dbReference type="GO" id="GO:0000160">
    <property type="term" value="P:phosphorelay signal transduction system"/>
    <property type="evidence" value="ECO:0007669"/>
    <property type="project" value="InterPro"/>
</dbReference>
<keyword evidence="4" id="KW-1185">Reference proteome</keyword>
<evidence type="ECO:0000313" key="4">
    <source>
        <dbReference type="Proteomes" id="UP000681356"/>
    </source>
</evidence>
<evidence type="ECO:0000313" key="3">
    <source>
        <dbReference type="EMBL" id="MBS0124822.1"/>
    </source>
</evidence>
<dbReference type="InterPro" id="IPR001789">
    <property type="entry name" value="Sig_transdc_resp-reg_receiver"/>
</dbReference>
<accession>A0A8J7WC56</accession>
<dbReference type="AlphaFoldDB" id="A0A8J7WC56"/>
<dbReference type="PROSITE" id="PS50110">
    <property type="entry name" value="RESPONSE_REGULATORY"/>
    <property type="match status" value="1"/>
</dbReference>
<protein>
    <submittedName>
        <fullName evidence="3">Response regulator</fullName>
    </submittedName>
</protein>
<comment type="caution">
    <text evidence="3">The sequence shown here is derived from an EMBL/GenBank/DDBJ whole genome shotgun (WGS) entry which is preliminary data.</text>
</comment>
<dbReference type="InterPro" id="IPR011006">
    <property type="entry name" value="CheY-like_superfamily"/>
</dbReference>
<dbReference type="CDD" id="cd00156">
    <property type="entry name" value="REC"/>
    <property type="match status" value="1"/>
</dbReference>
<dbReference type="RefSeq" id="WP_212536780.1">
    <property type="nucleotide sequence ID" value="NZ_JAGTUU010000004.1"/>
</dbReference>
<organism evidence="3 4">
    <name type="scientific">Thetidibacter halocola</name>
    <dbReference type="NCBI Taxonomy" id="2827239"/>
    <lineage>
        <taxon>Bacteria</taxon>
        <taxon>Pseudomonadati</taxon>
        <taxon>Pseudomonadota</taxon>
        <taxon>Alphaproteobacteria</taxon>
        <taxon>Rhodobacterales</taxon>
        <taxon>Roseobacteraceae</taxon>
        <taxon>Thetidibacter</taxon>
    </lineage>
</organism>
<keyword evidence="1" id="KW-0597">Phosphoprotein</keyword>
<dbReference type="Gene3D" id="3.40.50.2300">
    <property type="match status" value="1"/>
</dbReference>
<evidence type="ECO:0000256" key="1">
    <source>
        <dbReference type="PROSITE-ProRule" id="PRU00169"/>
    </source>
</evidence>
<feature type="modified residue" description="4-aspartylphosphate" evidence="1">
    <location>
        <position position="57"/>
    </location>
</feature>
<dbReference type="SMART" id="SM00448">
    <property type="entry name" value="REC"/>
    <property type="match status" value="1"/>
</dbReference>
<proteinExistence type="predicted"/>
<gene>
    <name evidence="3" type="ORF">KB874_12010</name>
</gene>